<feature type="chain" id="PRO_5013050233" description="DUF11 domain-containing protein" evidence="2">
    <location>
        <begin position="22"/>
        <end position="421"/>
    </location>
</feature>
<dbReference type="AlphaFoldDB" id="A0A1Y0ESA8"/>
<evidence type="ECO:0000313" key="4">
    <source>
        <dbReference type="EMBL" id="ARU06189.1"/>
    </source>
</evidence>
<feature type="domain" description="DUF11" evidence="3">
    <location>
        <begin position="266"/>
        <end position="379"/>
    </location>
</feature>
<organism evidence="4 5">
    <name type="scientific">Comamonas serinivorans</name>
    <dbReference type="NCBI Taxonomy" id="1082851"/>
    <lineage>
        <taxon>Bacteria</taxon>
        <taxon>Pseudomonadati</taxon>
        <taxon>Pseudomonadota</taxon>
        <taxon>Betaproteobacteria</taxon>
        <taxon>Burkholderiales</taxon>
        <taxon>Comamonadaceae</taxon>
        <taxon>Comamonas</taxon>
    </lineage>
</organism>
<reference evidence="4 5" key="1">
    <citation type="submission" date="2017-05" db="EMBL/GenBank/DDBJ databases">
        <authorList>
            <person name="Song R."/>
            <person name="Chenine A.L."/>
            <person name="Ruprecht R.M."/>
        </authorList>
    </citation>
    <scope>NUCLEOTIDE SEQUENCE [LARGE SCALE GENOMIC DNA]</scope>
    <source>
        <strain evidence="4 5">DSM 26136</strain>
    </source>
</reference>
<evidence type="ECO:0000313" key="5">
    <source>
        <dbReference type="Proteomes" id="UP000196138"/>
    </source>
</evidence>
<keyword evidence="1" id="KW-1133">Transmembrane helix</keyword>
<protein>
    <recommendedName>
        <fullName evidence="3">DUF11 domain-containing protein</fullName>
    </recommendedName>
</protein>
<dbReference type="InterPro" id="IPR001434">
    <property type="entry name" value="OmcB-like_DUF11"/>
</dbReference>
<keyword evidence="2" id="KW-0732">Signal</keyword>
<keyword evidence="1" id="KW-0812">Transmembrane</keyword>
<feature type="transmembrane region" description="Helical" evidence="1">
    <location>
        <begin position="395"/>
        <end position="416"/>
    </location>
</feature>
<evidence type="ECO:0000256" key="1">
    <source>
        <dbReference type="SAM" id="Phobius"/>
    </source>
</evidence>
<keyword evidence="5" id="KW-1185">Reference proteome</keyword>
<dbReference type="RefSeq" id="WP_087283087.1">
    <property type="nucleotide sequence ID" value="NZ_CP021455.1"/>
</dbReference>
<dbReference type="Proteomes" id="UP000196138">
    <property type="component" value="Chromosome"/>
</dbReference>
<dbReference type="OrthoDB" id="8798849at2"/>
<dbReference type="EMBL" id="CP021455">
    <property type="protein sequence ID" value="ARU06189.1"/>
    <property type="molecule type" value="Genomic_DNA"/>
</dbReference>
<dbReference type="Pfam" id="PF01345">
    <property type="entry name" value="DUF11"/>
    <property type="match status" value="1"/>
</dbReference>
<name>A0A1Y0ESA8_9BURK</name>
<proteinExistence type="predicted"/>
<gene>
    <name evidence="4" type="ORF">CCO03_17255</name>
</gene>
<sequence length="421" mass="43194">MRHILRALAVCWLLTASWAQAQIVFLSPDENQPVPPSAVDWSFTNNAYDAFNDYAAAHGLTISDHRGALSSATPDATLFNGAQLVVLTTTYARIHSAWYPVLADLMLHRPDLTFVMFPDGCCSADTNLQPLVDIINQGVGWGLSAPTYQPSLISSPLNTASLYAGSFSGLPVLEGGYYRFVQNVPGDNALYLPQGSGLPQPSDAVNAYAFFVPQQGFNGGQGACLFLTADISPFQFAGQPARIAEAFMNAATDPSGACKQATRAPDLAVTLTGPATAMVGVAQTFTLHITNQGASASADGTVSLPLPTGLTVDAGSLPASCSVTGATLTCSLGALAASTGSTTLSFQATASQAGSYDLVATVANVTAETNLANNTATASLQVADVPVVAPVAKPVPGLGALGAGLLAALMAGVVRVRRRAG</sequence>
<accession>A0A1Y0ESA8</accession>
<evidence type="ECO:0000259" key="3">
    <source>
        <dbReference type="Pfam" id="PF01345"/>
    </source>
</evidence>
<dbReference type="Gene3D" id="2.60.40.10">
    <property type="entry name" value="Immunoglobulins"/>
    <property type="match status" value="1"/>
</dbReference>
<feature type="signal peptide" evidence="2">
    <location>
        <begin position="1"/>
        <end position="21"/>
    </location>
</feature>
<keyword evidence="1" id="KW-0472">Membrane</keyword>
<dbReference type="KEGG" id="cser:CCO03_17255"/>
<dbReference type="InterPro" id="IPR013783">
    <property type="entry name" value="Ig-like_fold"/>
</dbReference>
<evidence type="ECO:0000256" key="2">
    <source>
        <dbReference type="SAM" id="SignalP"/>
    </source>
</evidence>